<dbReference type="AlphaFoldDB" id="A0A0F9JC78"/>
<name>A0A0F9JC78_9ZZZZ</name>
<dbReference type="InterPro" id="IPR025255">
    <property type="entry name" value="DUF4202"/>
</dbReference>
<dbReference type="Pfam" id="PF13875">
    <property type="entry name" value="DUF4202"/>
    <property type="match status" value="1"/>
</dbReference>
<evidence type="ECO:0008006" key="2">
    <source>
        <dbReference type="Google" id="ProtNLM"/>
    </source>
</evidence>
<protein>
    <recommendedName>
        <fullName evidence="2">DUF4202 family protein</fullName>
    </recommendedName>
</protein>
<dbReference type="EMBL" id="LAZR01010398">
    <property type="protein sequence ID" value="KKM67163.1"/>
    <property type="molecule type" value="Genomic_DNA"/>
</dbReference>
<dbReference type="Gene3D" id="1.10.3210.10">
    <property type="entry name" value="Hypothetical protein af1432"/>
    <property type="match status" value="1"/>
</dbReference>
<evidence type="ECO:0000313" key="1">
    <source>
        <dbReference type="EMBL" id="KKM67163.1"/>
    </source>
</evidence>
<dbReference type="SUPFAM" id="SSF109604">
    <property type="entry name" value="HD-domain/PDEase-like"/>
    <property type="match status" value="1"/>
</dbReference>
<comment type="caution">
    <text evidence="1">The sequence shown here is derived from an EMBL/GenBank/DDBJ whole genome shotgun (WGS) entry which is preliminary data.</text>
</comment>
<sequence length="187" mass="21699">MNDIDCVKKKIADIIKESPVPEDPIHSKNTLEWLLKLSPDADEALKISALGHDIERAIARRKVKREDYKSYDEFKDAHASNSAKVMTEIMKECDASKRLSDDVFSLVRYHETGNTQRIDILRDADSISFFHVNLPYYFIRNGTEETKKRCLWGYRKLPDNLKRVVTNFDYQNNKLESLVRACIGESQ</sequence>
<reference evidence="1" key="1">
    <citation type="journal article" date="2015" name="Nature">
        <title>Complex archaea that bridge the gap between prokaryotes and eukaryotes.</title>
        <authorList>
            <person name="Spang A."/>
            <person name="Saw J.H."/>
            <person name="Jorgensen S.L."/>
            <person name="Zaremba-Niedzwiedzka K."/>
            <person name="Martijn J."/>
            <person name="Lind A.E."/>
            <person name="van Eijk R."/>
            <person name="Schleper C."/>
            <person name="Guy L."/>
            <person name="Ettema T.J."/>
        </authorList>
    </citation>
    <scope>NUCLEOTIDE SEQUENCE</scope>
</reference>
<organism evidence="1">
    <name type="scientific">marine sediment metagenome</name>
    <dbReference type="NCBI Taxonomy" id="412755"/>
    <lineage>
        <taxon>unclassified sequences</taxon>
        <taxon>metagenomes</taxon>
        <taxon>ecological metagenomes</taxon>
    </lineage>
</organism>
<gene>
    <name evidence="1" type="ORF">LCGC14_1473940</name>
</gene>
<proteinExistence type="predicted"/>
<accession>A0A0F9JC78</accession>